<dbReference type="Proteomes" id="UP000440224">
    <property type="component" value="Unassembled WGS sequence"/>
</dbReference>
<name>A0A6N7PY12_9BACT</name>
<dbReference type="EMBL" id="WJIE01000006">
    <property type="protein sequence ID" value="MRG94934.1"/>
    <property type="molecule type" value="Genomic_DNA"/>
</dbReference>
<dbReference type="InterPro" id="IPR018683">
    <property type="entry name" value="DUF2169"/>
</dbReference>
<keyword evidence="4" id="KW-1185">Reference proteome</keyword>
<comment type="caution">
    <text evidence="3">The sequence shown here is derived from an EMBL/GenBank/DDBJ whole genome shotgun (WGS) entry which is preliminary data.</text>
</comment>
<feature type="region of interest" description="Disordered" evidence="1">
    <location>
        <begin position="342"/>
        <end position="363"/>
    </location>
</feature>
<evidence type="ECO:0000313" key="3">
    <source>
        <dbReference type="EMBL" id="MRG94934.1"/>
    </source>
</evidence>
<gene>
    <name evidence="3" type="ORF">GF068_23865</name>
</gene>
<organism evidence="3 4">
    <name type="scientific">Polyangium spumosum</name>
    <dbReference type="NCBI Taxonomy" id="889282"/>
    <lineage>
        <taxon>Bacteria</taxon>
        <taxon>Pseudomonadati</taxon>
        <taxon>Myxococcota</taxon>
        <taxon>Polyangia</taxon>
        <taxon>Polyangiales</taxon>
        <taxon>Polyangiaceae</taxon>
        <taxon>Polyangium</taxon>
    </lineage>
</organism>
<reference evidence="3 4" key="1">
    <citation type="submission" date="2019-10" db="EMBL/GenBank/DDBJ databases">
        <title>A soil myxobacterium in the family Polyangiaceae.</title>
        <authorList>
            <person name="Li Y."/>
            <person name="Wang J."/>
        </authorList>
    </citation>
    <scope>NUCLEOTIDE SEQUENCE [LARGE SCALE GENOMIC DNA]</scope>
    <source>
        <strain evidence="3 4">DSM 14734</strain>
    </source>
</reference>
<sequence>MDVRPLCPLPATSVLFRPREKRWALAVVCKATYQLLPGTLALAMNQEPLYEQDRCSGQGGFTSVDRPADLVPLKPRVDVVLVGSAYAPKGPLLRSIPVRLVVGELEKALEVSPPRTLDAGGVTREAAPLASAPLRQILPAGLGPIAATWPARRDRLGARAAAFRDGAWHNETLGDDFDLAYFQVAPPDQQLESLRADARIVLENLLPDTPRCVTRLPGLAPRAFLSAPGREGMPLALRPDTLLIDTNRGICTVTYRGRLDLSRPTDRGVVYILLEGAGETTTWSDVEALLRSPDEITSDSWRGVPSVTSVTSVMDAARSGARDTNTTVEFDSASLRNMTPVLPFSEKGAPPPAPRVPRPASTNAVDVDDEARTAVMDIDGMRAEQARRSVLPFIQPSSPAAPLITPPSFSPPPIPPSAPGPAVFHGAPPVPPPSFGPPPVATPPAPPAAPPPWEPRGFGAPKVPVPFAQPPSTTAPNSPAKPADLDPTFLSAAGYAGLLSASNAAARGEGPGLASQARQGAEGDGAEAPARAAGKPIELIWYDPACVTRMKKHPAWGPMFKPPPKAPAPERGKPPAPPPSQEAIEEAQKAEVFNVLSRAEPSPEGAYARAGDADAEGTPLHLLSGTLSFPLDDIQTLKLTAATAAPLAASDKKLRELLELVENVLEMPLEGVPEVTTGFVQRVRDAWSSANRLMPPDYLVMHTERLLLNQRHYQKRDLLDDTWIRALFSPEASSSQIPAYVPAKLSKRLPLFRHFSARLLVEVLPQQDMYETHPVALRVAAVARLLDAPPPAKPKA</sequence>
<feature type="region of interest" description="Disordered" evidence="1">
    <location>
        <begin position="506"/>
        <end position="531"/>
    </location>
</feature>
<feature type="region of interest" description="Disordered" evidence="1">
    <location>
        <begin position="557"/>
        <end position="584"/>
    </location>
</feature>
<dbReference type="OrthoDB" id="5290767at2"/>
<dbReference type="Pfam" id="PF09937">
    <property type="entry name" value="DUF2169"/>
    <property type="match status" value="1"/>
</dbReference>
<dbReference type="AlphaFoldDB" id="A0A6N7PY12"/>
<feature type="compositionally biased region" description="Pro residues" evidence="1">
    <location>
        <begin position="428"/>
        <end position="454"/>
    </location>
</feature>
<feature type="region of interest" description="Disordered" evidence="1">
    <location>
        <begin position="398"/>
        <end position="485"/>
    </location>
</feature>
<feature type="domain" description="DUF2169" evidence="2">
    <location>
        <begin position="133"/>
        <end position="256"/>
    </location>
</feature>
<dbReference type="RefSeq" id="WP_153821727.1">
    <property type="nucleotide sequence ID" value="NZ_WJIE01000006.1"/>
</dbReference>
<feature type="compositionally biased region" description="Pro residues" evidence="1">
    <location>
        <begin position="404"/>
        <end position="419"/>
    </location>
</feature>
<accession>A0A6N7PY12</accession>
<evidence type="ECO:0000256" key="1">
    <source>
        <dbReference type="SAM" id="MobiDB-lite"/>
    </source>
</evidence>
<evidence type="ECO:0000259" key="2">
    <source>
        <dbReference type="Pfam" id="PF09937"/>
    </source>
</evidence>
<proteinExistence type="predicted"/>
<evidence type="ECO:0000313" key="4">
    <source>
        <dbReference type="Proteomes" id="UP000440224"/>
    </source>
</evidence>
<protein>
    <submittedName>
        <fullName evidence="3">DUF2169 domain-containing protein</fullName>
    </submittedName>
</protein>